<keyword evidence="2" id="KW-0472">Membrane</keyword>
<gene>
    <name evidence="3" type="ORF">MEQU1_003248</name>
</gene>
<dbReference type="InterPro" id="IPR029033">
    <property type="entry name" value="His_PPase_superfam"/>
</dbReference>
<dbReference type="EMBL" id="CP119906">
    <property type="protein sequence ID" value="WFD24546.1"/>
    <property type="molecule type" value="Genomic_DNA"/>
</dbReference>
<keyword evidence="2" id="KW-1133">Transmembrane helix</keyword>
<evidence type="ECO:0000256" key="1">
    <source>
        <dbReference type="ARBA" id="ARBA00022801"/>
    </source>
</evidence>
<dbReference type="Gene3D" id="3.40.50.1240">
    <property type="entry name" value="Phosphoglycerate mutase-like"/>
    <property type="match status" value="1"/>
</dbReference>
<keyword evidence="4" id="KW-1185">Reference proteome</keyword>
<sequence length="626" mass="69055">MHGPRDSFDADEIEQEKLILHQIDSDQYGRPVVHSVPSEGVENASAPLERGYVPPAQRDDDLAHQGRPEWLRHMTLQVLAPPQRRFMRLGMLALALGLVAGLFYFALSPSSSLSPAKPSSTYAAGTGAYVELASQAAGSLGTNVGYPGSFRTGEPPHFADEMRAATPTRGASPIQTAIPHVTQFRPFEHMGPLTPYTSAQLAGVDNAKFLTTPTSANGTCSLSQVHILHRHGARYPTEGAPTHLVKALLASRQGLTFSGPLEFLSKYEYRLGEELLVPLGREQLHLSGVQAAMDYGRLATSDLAQGRRLFVRAGSQQRIVDSARAWATGFWGADWTQHTDMDVQIEAPGFNTTLAPNFACHGVSDVFNTEAYVNETLSTTAKRLQKYMQGATLTPMLLFGMQQLCSYDTVAYGHSDFCQLFTREDWLAYEYGWDQRFFYDYGAGHPAGAAMGLGWLNEFLSRVTRTPWNATTQTSENRTRNANAALFPVDHAVYADFTHDSVLTSVLAALRLPSFNTPPKREDEARAFRSSHVIPFAARLIFEVWDCPSPVPPVTSAPSNEHGHKRRIPLAAYPATHYVRMKLNDAIVPLHQLAECEDRADGLCTLPAFLHAHADRHEQGWWAHCT</sequence>
<feature type="transmembrane region" description="Helical" evidence="2">
    <location>
        <begin position="89"/>
        <end position="107"/>
    </location>
</feature>
<dbReference type="AlphaFoldDB" id="A0AAF0J031"/>
<keyword evidence="2" id="KW-0812">Transmembrane</keyword>
<name>A0AAF0J031_9BASI</name>
<dbReference type="SUPFAM" id="SSF53254">
    <property type="entry name" value="Phosphoglycerate mutase-like"/>
    <property type="match status" value="1"/>
</dbReference>
<dbReference type="Pfam" id="PF00328">
    <property type="entry name" value="His_Phos_2"/>
    <property type="match status" value="1"/>
</dbReference>
<proteinExistence type="predicted"/>
<organism evidence="3 4">
    <name type="scientific">Malassezia equina</name>
    <dbReference type="NCBI Taxonomy" id="1381935"/>
    <lineage>
        <taxon>Eukaryota</taxon>
        <taxon>Fungi</taxon>
        <taxon>Dikarya</taxon>
        <taxon>Basidiomycota</taxon>
        <taxon>Ustilaginomycotina</taxon>
        <taxon>Malasseziomycetes</taxon>
        <taxon>Malasseziales</taxon>
        <taxon>Malasseziaceae</taxon>
        <taxon>Malassezia</taxon>
    </lineage>
</organism>
<protein>
    <recommendedName>
        <fullName evidence="5">Phosphoglycerate mutase-like protein</fullName>
    </recommendedName>
</protein>
<evidence type="ECO:0008006" key="5">
    <source>
        <dbReference type="Google" id="ProtNLM"/>
    </source>
</evidence>
<dbReference type="PROSITE" id="PS00616">
    <property type="entry name" value="HIS_ACID_PHOSPHAT_1"/>
    <property type="match status" value="1"/>
</dbReference>
<dbReference type="Proteomes" id="UP001214415">
    <property type="component" value="Chromosome 7"/>
</dbReference>
<evidence type="ECO:0000256" key="2">
    <source>
        <dbReference type="SAM" id="Phobius"/>
    </source>
</evidence>
<dbReference type="PANTHER" id="PTHR20963">
    <property type="entry name" value="MULTIPLE INOSITOL POLYPHOSPHATE PHOSPHATASE-RELATED"/>
    <property type="match status" value="1"/>
</dbReference>
<dbReference type="GO" id="GO:0003993">
    <property type="term" value="F:acid phosphatase activity"/>
    <property type="evidence" value="ECO:0007669"/>
    <property type="project" value="TreeGrafter"/>
</dbReference>
<dbReference type="InterPro" id="IPR000560">
    <property type="entry name" value="His_Pase_clade-2"/>
</dbReference>
<evidence type="ECO:0000313" key="3">
    <source>
        <dbReference type="EMBL" id="WFD24546.1"/>
    </source>
</evidence>
<evidence type="ECO:0000313" key="4">
    <source>
        <dbReference type="Proteomes" id="UP001214415"/>
    </source>
</evidence>
<accession>A0AAF0J031</accession>
<dbReference type="CDD" id="cd07061">
    <property type="entry name" value="HP_HAP_like"/>
    <property type="match status" value="1"/>
</dbReference>
<dbReference type="InterPro" id="IPR033379">
    <property type="entry name" value="Acid_Pase_AS"/>
</dbReference>
<dbReference type="PANTHER" id="PTHR20963:SF42">
    <property type="entry name" value="PHOSPHOGLYCERATE MUTASE-LIKE PROTEIN"/>
    <property type="match status" value="1"/>
</dbReference>
<reference evidence="3" key="1">
    <citation type="submission" date="2023-03" db="EMBL/GenBank/DDBJ databases">
        <title>Mating type loci evolution in Malassezia.</title>
        <authorList>
            <person name="Coelho M.A."/>
        </authorList>
    </citation>
    <scope>NUCLEOTIDE SEQUENCE</scope>
    <source>
        <strain evidence="3">CBS 12830</strain>
    </source>
</reference>
<keyword evidence="1" id="KW-0378">Hydrolase</keyword>